<evidence type="ECO:0000313" key="2">
    <source>
        <dbReference type="Proteomes" id="UP001181693"/>
    </source>
</evidence>
<keyword evidence="2" id="KW-1185">Reference proteome</keyword>
<evidence type="ECO:0000313" key="1">
    <source>
        <dbReference type="EMBL" id="DBA15671.1"/>
    </source>
</evidence>
<sequence length="135" mass="15111">MEREKTDYYHSIPGTAPRDDEVSLEWTPCSFGWFLVLPGSIGNLAIVPAPFPCTGGSLFRAKDVAIPDIIMDSWLLRGPRIRTANRKCRFHTGSAAVSSMITSSHRQPSICRHHSRSTILFWNVHNTNTTIVSRS</sequence>
<accession>A0AAV2ZIG5</accession>
<comment type="caution">
    <text evidence="1">The sequence shown here is derived from an EMBL/GenBank/DDBJ whole genome shotgun (WGS) entry which is preliminary data.</text>
</comment>
<proteinExistence type="predicted"/>
<reference evidence="1" key="1">
    <citation type="thesis" date="2020" institute="ProQuest LLC" country="789 East Eisenhower Parkway, Ann Arbor, MI, USA">
        <title>Comparative Genomics and Chromosome Evolution.</title>
        <authorList>
            <person name="Mudd A.B."/>
        </authorList>
    </citation>
    <scope>NUCLEOTIDE SEQUENCE</scope>
    <source>
        <strain evidence="1">1538</strain>
        <tissue evidence="1">Blood</tissue>
    </source>
</reference>
<organism evidence="1 2">
    <name type="scientific">Pyxicephalus adspersus</name>
    <name type="common">African bullfrog</name>
    <dbReference type="NCBI Taxonomy" id="30357"/>
    <lineage>
        <taxon>Eukaryota</taxon>
        <taxon>Metazoa</taxon>
        <taxon>Chordata</taxon>
        <taxon>Craniata</taxon>
        <taxon>Vertebrata</taxon>
        <taxon>Euteleostomi</taxon>
        <taxon>Amphibia</taxon>
        <taxon>Batrachia</taxon>
        <taxon>Anura</taxon>
        <taxon>Neobatrachia</taxon>
        <taxon>Ranoidea</taxon>
        <taxon>Pyxicephalidae</taxon>
        <taxon>Pyxicephalinae</taxon>
        <taxon>Pyxicephalus</taxon>
    </lineage>
</organism>
<dbReference type="EMBL" id="DYDO01000011">
    <property type="protein sequence ID" value="DBA15671.1"/>
    <property type="molecule type" value="Genomic_DNA"/>
</dbReference>
<dbReference type="Proteomes" id="UP001181693">
    <property type="component" value="Unassembled WGS sequence"/>
</dbReference>
<name>A0AAV2ZIG5_PYXAD</name>
<gene>
    <name evidence="1" type="ORF">GDO54_003144</name>
</gene>
<protein>
    <submittedName>
        <fullName evidence="1">Uncharacterized protein</fullName>
    </submittedName>
</protein>
<dbReference type="AlphaFoldDB" id="A0AAV2ZIG5"/>